<reference evidence="3" key="1">
    <citation type="journal article" date="2019" name="Int. J. Syst. Evol. Microbiol.">
        <title>The Global Catalogue of Microorganisms (GCM) 10K type strain sequencing project: providing services to taxonomists for standard genome sequencing and annotation.</title>
        <authorList>
            <consortium name="The Broad Institute Genomics Platform"/>
            <consortium name="The Broad Institute Genome Sequencing Center for Infectious Disease"/>
            <person name="Wu L."/>
            <person name="Ma J."/>
        </authorList>
    </citation>
    <scope>NUCLEOTIDE SEQUENCE [LARGE SCALE GENOMIC DNA]</scope>
    <source>
        <strain evidence="3">CCUG 56108</strain>
    </source>
</reference>
<evidence type="ECO:0000313" key="2">
    <source>
        <dbReference type="EMBL" id="MFD1303040.1"/>
    </source>
</evidence>
<dbReference type="EMBL" id="JBHTND010000022">
    <property type="protein sequence ID" value="MFD1303040.1"/>
    <property type="molecule type" value="Genomic_DNA"/>
</dbReference>
<evidence type="ECO:0000313" key="3">
    <source>
        <dbReference type="Proteomes" id="UP001597176"/>
    </source>
</evidence>
<evidence type="ECO:0000259" key="1">
    <source>
        <dbReference type="Pfam" id="PF02498"/>
    </source>
</evidence>
<dbReference type="Proteomes" id="UP001597176">
    <property type="component" value="Unassembled WGS sequence"/>
</dbReference>
<protein>
    <submittedName>
        <fullName evidence="2">DNA damage-inducible protein D</fullName>
    </submittedName>
</protein>
<dbReference type="Pfam" id="PF02498">
    <property type="entry name" value="Bro-N"/>
    <property type="match status" value="1"/>
</dbReference>
<dbReference type="RefSeq" id="WP_238204776.1">
    <property type="nucleotide sequence ID" value="NZ_JBHTND010000022.1"/>
</dbReference>
<accession>A0ABW3X2J8</accession>
<organism evidence="2 3">
    <name type="scientific">Methylobacterium marchantiae</name>
    <dbReference type="NCBI Taxonomy" id="600331"/>
    <lineage>
        <taxon>Bacteria</taxon>
        <taxon>Pseudomonadati</taxon>
        <taxon>Pseudomonadota</taxon>
        <taxon>Alphaproteobacteria</taxon>
        <taxon>Hyphomicrobiales</taxon>
        <taxon>Methylobacteriaceae</taxon>
        <taxon>Methylobacterium</taxon>
    </lineage>
</organism>
<dbReference type="InterPro" id="IPR003497">
    <property type="entry name" value="BRO_N_domain"/>
</dbReference>
<keyword evidence="3" id="KW-1185">Reference proteome</keyword>
<sequence>MNRDRNAGKLAEMALGKTIEDLTTNNSLEFANITNASLKDGAIERLIDCFENASQVDERGVEFWAARDLQDLLGYSKWDSFVEVIEKAKIACRSTGQAPEDHFADARKMVSIGSGAERAIPDIHLTRYACYLTAQNGDSRKKPIAFAQTYFAIQTRRQEVQDEDSSQYAPLSEDQKRLLLREEIKDHNKKLASAAKGAGVIDPFDFAVFQTFGYKGLYGGLDRNGIQRRKGLKSKQHILDHMGSTELAANLFRATQTEEKLRREDIKGKGAANAAHFEVGAKVRQAIHDIGGTMPENLPVAEDIAKVGRRLKRALANSTKSEK</sequence>
<proteinExistence type="predicted"/>
<dbReference type="NCBIfam" id="NF008573">
    <property type="entry name" value="PRK11525.1"/>
    <property type="match status" value="1"/>
</dbReference>
<comment type="caution">
    <text evidence="2">The sequence shown here is derived from an EMBL/GenBank/DDBJ whole genome shotgun (WGS) entry which is preliminary data.</text>
</comment>
<name>A0ABW3X2J8_9HYPH</name>
<feature type="domain" description="Bro-N" evidence="1">
    <location>
        <begin position="58"/>
        <end position="145"/>
    </location>
</feature>
<gene>
    <name evidence="2" type="primary">dinD</name>
    <name evidence="2" type="ORF">ACFQ4G_15810</name>
</gene>